<sequence length="89" mass="9763">MYTLHIRLHWAQDQCASRAHCRLAEFGACPDTRSSPFGGRGGCHGGDYTLIVPCFWEVGGTTFDYSYCTSPAVASGRRSTRFQGCECCS</sequence>
<reference evidence="1" key="2">
    <citation type="journal article" date="2024" name="Plant">
        <title>Genomic evolution and insights into agronomic trait innovations of Sesamum species.</title>
        <authorList>
            <person name="Miao H."/>
            <person name="Wang L."/>
            <person name="Qu L."/>
            <person name="Liu H."/>
            <person name="Sun Y."/>
            <person name="Le M."/>
            <person name="Wang Q."/>
            <person name="Wei S."/>
            <person name="Zheng Y."/>
            <person name="Lin W."/>
            <person name="Duan Y."/>
            <person name="Cao H."/>
            <person name="Xiong S."/>
            <person name="Wang X."/>
            <person name="Wei L."/>
            <person name="Li C."/>
            <person name="Ma Q."/>
            <person name="Ju M."/>
            <person name="Zhao R."/>
            <person name="Li G."/>
            <person name="Mu C."/>
            <person name="Tian Q."/>
            <person name="Mei H."/>
            <person name="Zhang T."/>
            <person name="Gao T."/>
            <person name="Zhang H."/>
        </authorList>
    </citation>
    <scope>NUCLEOTIDE SEQUENCE</scope>
    <source>
        <strain evidence="1">G01</strain>
    </source>
</reference>
<evidence type="ECO:0000313" key="1">
    <source>
        <dbReference type="EMBL" id="KAL0297841.1"/>
    </source>
</evidence>
<accession>A0AAW2JTA7</accession>
<dbReference type="AlphaFoldDB" id="A0AAW2JTA7"/>
<dbReference type="EMBL" id="JACGWK010000557">
    <property type="protein sequence ID" value="KAL0297841.1"/>
    <property type="molecule type" value="Genomic_DNA"/>
</dbReference>
<organism evidence="1">
    <name type="scientific">Sesamum angustifolium</name>
    <dbReference type="NCBI Taxonomy" id="2727405"/>
    <lineage>
        <taxon>Eukaryota</taxon>
        <taxon>Viridiplantae</taxon>
        <taxon>Streptophyta</taxon>
        <taxon>Embryophyta</taxon>
        <taxon>Tracheophyta</taxon>
        <taxon>Spermatophyta</taxon>
        <taxon>Magnoliopsida</taxon>
        <taxon>eudicotyledons</taxon>
        <taxon>Gunneridae</taxon>
        <taxon>Pentapetalae</taxon>
        <taxon>asterids</taxon>
        <taxon>lamiids</taxon>
        <taxon>Lamiales</taxon>
        <taxon>Pedaliaceae</taxon>
        <taxon>Sesamum</taxon>
    </lineage>
</organism>
<proteinExistence type="predicted"/>
<protein>
    <submittedName>
        <fullName evidence="1">Uncharacterized protein</fullName>
    </submittedName>
</protein>
<name>A0AAW2JTA7_9LAMI</name>
<gene>
    <name evidence="1" type="ORF">Sangu_3176500</name>
</gene>
<reference evidence="1" key="1">
    <citation type="submission" date="2020-06" db="EMBL/GenBank/DDBJ databases">
        <authorList>
            <person name="Li T."/>
            <person name="Hu X."/>
            <person name="Zhang T."/>
            <person name="Song X."/>
            <person name="Zhang H."/>
            <person name="Dai N."/>
            <person name="Sheng W."/>
            <person name="Hou X."/>
            <person name="Wei L."/>
        </authorList>
    </citation>
    <scope>NUCLEOTIDE SEQUENCE</scope>
    <source>
        <strain evidence="1">G01</strain>
        <tissue evidence="1">Leaf</tissue>
    </source>
</reference>
<comment type="caution">
    <text evidence="1">The sequence shown here is derived from an EMBL/GenBank/DDBJ whole genome shotgun (WGS) entry which is preliminary data.</text>
</comment>